<dbReference type="GO" id="GO:0016020">
    <property type="term" value="C:membrane"/>
    <property type="evidence" value="ECO:0007669"/>
    <property type="project" value="TreeGrafter"/>
</dbReference>
<reference evidence="2" key="1">
    <citation type="submission" date="2019-08" db="EMBL/GenBank/DDBJ databases">
        <title>The genome of the North American firefly Photinus pyralis.</title>
        <authorList>
            <consortium name="Photinus pyralis genome working group"/>
            <person name="Fallon T.R."/>
            <person name="Sander Lower S.E."/>
            <person name="Weng J.-K."/>
        </authorList>
    </citation>
    <scope>NUCLEOTIDE SEQUENCE</scope>
    <source>
        <strain evidence="2">TRF0915ILg1</strain>
        <tissue evidence="2">Whole body</tissue>
    </source>
</reference>
<organism evidence="2 3">
    <name type="scientific">Ignelater luminosus</name>
    <name type="common">Cucubano</name>
    <name type="synonym">Pyrophorus luminosus</name>
    <dbReference type="NCBI Taxonomy" id="2038154"/>
    <lineage>
        <taxon>Eukaryota</taxon>
        <taxon>Metazoa</taxon>
        <taxon>Ecdysozoa</taxon>
        <taxon>Arthropoda</taxon>
        <taxon>Hexapoda</taxon>
        <taxon>Insecta</taxon>
        <taxon>Pterygota</taxon>
        <taxon>Neoptera</taxon>
        <taxon>Endopterygota</taxon>
        <taxon>Coleoptera</taxon>
        <taxon>Polyphaga</taxon>
        <taxon>Elateriformia</taxon>
        <taxon>Elateroidea</taxon>
        <taxon>Elateridae</taxon>
        <taxon>Agrypninae</taxon>
        <taxon>Pyrophorini</taxon>
        <taxon>Ignelater</taxon>
    </lineage>
</organism>
<dbReference type="SMART" id="SM00516">
    <property type="entry name" value="SEC14"/>
    <property type="match status" value="1"/>
</dbReference>
<protein>
    <recommendedName>
        <fullName evidence="1">CRAL-TRIO domain-containing protein</fullName>
    </recommendedName>
</protein>
<dbReference type="Pfam" id="PF00650">
    <property type="entry name" value="CRAL_TRIO"/>
    <property type="match status" value="1"/>
</dbReference>
<name>A0A8K0D8V0_IGNLU</name>
<dbReference type="GO" id="GO:1902936">
    <property type="term" value="F:phosphatidylinositol bisphosphate binding"/>
    <property type="evidence" value="ECO:0007669"/>
    <property type="project" value="TreeGrafter"/>
</dbReference>
<dbReference type="InterPro" id="IPR001251">
    <property type="entry name" value="CRAL-TRIO_dom"/>
</dbReference>
<dbReference type="SMART" id="SM01100">
    <property type="entry name" value="CRAL_TRIO_N"/>
    <property type="match status" value="1"/>
</dbReference>
<evidence type="ECO:0000313" key="3">
    <source>
        <dbReference type="Proteomes" id="UP000801492"/>
    </source>
</evidence>
<dbReference type="CDD" id="cd00170">
    <property type="entry name" value="SEC14"/>
    <property type="match status" value="1"/>
</dbReference>
<accession>A0A8K0D8V0</accession>
<evidence type="ECO:0000313" key="2">
    <source>
        <dbReference type="EMBL" id="KAF2901329.1"/>
    </source>
</evidence>
<dbReference type="InterPro" id="IPR036865">
    <property type="entry name" value="CRAL-TRIO_dom_sf"/>
</dbReference>
<feature type="domain" description="CRAL-TRIO" evidence="1">
    <location>
        <begin position="85"/>
        <end position="246"/>
    </location>
</feature>
<gene>
    <name evidence="2" type="ORF">ILUMI_04857</name>
</gene>
<sequence length="273" mass="31771">MCTNAIVDFSGKMLTDEDIRHRTRDLLKLISEHDKLKSFRKDEAFLLRFLHCSDFDVTLALKKLEDFINYLFKYPNWFASTSPLHIKNKFEFYDKAITKDRDKKGRAIMVMKLEKMDVANSSPPEQAHIVDMWLESILDDPITQANGLSVIVDMKGYSWGLLKWFTPTNMKNGAGKIDVYPIKEILYHIVNTSFLINATVKLLWPFLNDKLRNMFKFHYDNWPSLHEYISPDVLPAEYGGNGPDIDFQKSVETLFDQDSSIGAKLMHYRISNQ</sequence>
<dbReference type="Gene3D" id="3.40.525.10">
    <property type="entry name" value="CRAL-TRIO lipid binding domain"/>
    <property type="match status" value="1"/>
</dbReference>
<dbReference type="PANTHER" id="PTHR10174">
    <property type="entry name" value="ALPHA-TOCOPHEROL TRANSFER PROTEIN-RELATED"/>
    <property type="match status" value="1"/>
</dbReference>
<dbReference type="PROSITE" id="PS50191">
    <property type="entry name" value="CRAL_TRIO"/>
    <property type="match status" value="1"/>
</dbReference>
<proteinExistence type="predicted"/>
<dbReference type="Proteomes" id="UP000801492">
    <property type="component" value="Unassembled WGS sequence"/>
</dbReference>
<dbReference type="PRINTS" id="PR00180">
    <property type="entry name" value="CRETINALDHBP"/>
</dbReference>
<evidence type="ECO:0000259" key="1">
    <source>
        <dbReference type="PROSITE" id="PS50191"/>
    </source>
</evidence>
<dbReference type="Gene3D" id="1.10.8.20">
    <property type="entry name" value="N-terminal domain of phosphatidylinositol transfer protein sec14p"/>
    <property type="match status" value="1"/>
</dbReference>
<dbReference type="InterPro" id="IPR011074">
    <property type="entry name" value="CRAL/TRIO_N_dom"/>
</dbReference>
<dbReference type="AlphaFoldDB" id="A0A8K0D8V0"/>
<dbReference type="SUPFAM" id="SSF52087">
    <property type="entry name" value="CRAL/TRIO domain"/>
    <property type="match status" value="1"/>
</dbReference>
<dbReference type="EMBL" id="VTPC01001710">
    <property type="protein sequence ID" value="KAF2901329.1"/>
    <property type="molecule type" value="Genomic_DNA"/>
</dbReference>
<comment type="caution">
    <text evidence="2">The sequence shown here is derived from an EMBL/GenBank/DDBJ whole genome shotgun (WGS) entry which is preliminary data.</text>
</comment>
<dbReference type="PANTHER" id="PTHR10174:SF226">
    <property type="entry name" value="CLAVESIN-1-LIKE PROTEIN"/>
    <property type="match status" value="1"/>
</dbReference>
<dbReference type="InterPro" id="IPR036273">
    <property type="entry name" value="CRAL/TRIO_N_dom_sf"/>
</dbReference>
<keyword evidence="3" id="KW-1185">Reference proteome</keyword>
<dbReference type="OrthoDB" id="1434354at2759"/>
<dbReference type="SUPFAM" id="SSF46938">
    <property type="entry name" value="CRAL/TRIO N-terminal domain"/>
    <property type="match status" value="1"/>
</dbReference>